<dbReference type="InterPro" id="IPR001254">
    <property type="entry name" value="Trypsin_dom"/>
</dbReference>
<dbReference type="GO" id="GO:0005615">
    <property type="term" value="C:extracellular space"/>
    <property type="evidence" value="ECO:0007669"/>
    <property type="project" value="TreeGrafter"/>
</dbReference>
<dbReference type="PANTHER" id="PTHR24257">
    <property type="entry name" value="CHYMOTRYPSIN-LIKE ELASTASE FAMILY MEMBER"/>
    <property type="match status" value="1"/>
</dbReference>
<dbReference type="InterPro" id="IPR043504">
    <property type="entry name" value="Peptidase_S1_PA_chymotrypsin"/>
</dbReference>
<dbReference type="EMBL" id="JAOPHQ010003748">
    <property type="protein sequence ID" value="KAK0141738.1"/>
    <property type="molecule type" value="Genomic_DNA"/>
</dbReference>
<sequence length="113" mass="12108">MPDHLQQAMLPVVEHSVCSCSNWWAGNSKTTMIYAGGDAKSGCNGDSAGPLSCQGADGGWYVHGVTSFVSSVVCNEAQKPTVFTRTSAFIDWISKNVPPPFNLPPACQRFKQV</sequence>
<accession>A0AA47NYQ6</accession>
<dbReference type="Pfam" id="PF00089">
    <property type="entry name" value="Trypsin"/>
    <property type="match status" value="1"/>
</dbReference>
<gene>
    <name evidence="2" type="primary">CELA3B</name>
    <name evidence="2" type="ORF">N1851_020600</name>
</gene>
<evidence type="ECO:0000313" key="3">
    <source>
        <dbReference type="Proteomes" id="UP001174136"/>
    </source>
</evidence>
<reference evidence="2" key="1">
    <citation type="journal article" date="2023" name="Front. Mar. Sci.">
        <title>A new Merluccius polli reference genome to investigate the effects of global change in West African waters.</title>
        <authorList>
            <person name="Mateo J.L."/>
            <person name="Blanco-Fernandez C."/>
            <person name="Garcia-Vazquez E."/>
            <person name="Machado-Schiaffino G."/>
        </authorList>
    </citation>
    <scope>NUCLEOTIDE SEQUENCE</scope>
    <source>
        <strain evidence="2">C29</strain>
        <tissue evidence="2">Fin</tissue>
    </source>
</reference>
<dbReference type="Proteomes" id="UP001174136">
    <property type="component" value="Unassembled WGS sequence"/>
</dbReference>
<evidence type="ECO:0000259" key="1">
    <source>
        <dbReference type="PROSITE" id="PS50240"/>
    </source>
</evidence>
<dbReference type="PROSITE" id="PS50240">
    <property type="entry name" value="TRYPSIN_DOM"/>
    <property type="match status" value="1"/>
</dbReference>
<dbReference type="InterPro" id="IPR050850">
    <property type="entry name" value="Peptidase_S1_Elastase_sf"/>
</dbReference>
<dbReference type="SUPFAM" id="SSF50494">
    <property type="entry name" value="Trypsin-like serine proteases"/>
    <property type="match status" value="1"/>
</dbReference>
<dbReference type="InterPro" id="IPR009003">
    <property type="entry name" value="Peptidase_S1_PA"/>
</dbReference>
<feature type="domain" description="Peptidase S1" evidence="1">
    <location>
        <begin position="1"/>
        <end position="98"/>
    </location>
</feature>
<comment type="caution">
    <text evidence="2">The sequence shown here is derived from an EMBL/GenBank/DDBJ whole genome shotgun (WGS) entry which is preliminary data.</text>
</comment>
<dbReference type="GO" id="GO:0006508">
    <property type="term" value="P:proteolysis"/>
    <property type="evidence" value="ECO:0007669"/>
    <property type="project" value="InterPro"/>
</dbReference>
<dbReference type="AlphaFoldDB" id="A0AA47NYQ6"/>
<evidence type="ECO:0000313" key="2">
    <source>
        <dbReference type="EMBL" id="KAK0141738.1"/>
    </source>
</evidence>
<dbReference type="PANTHER" id="PTHR24257:SF22">
    <property type="entry name" value="CHYMOTRYPSIN-LIKE ELASTASE FAMILY MEMBER 3B"/>
    <property type="match status" value="1"/>
</dbReference>
<keyword evidence="3" id="KW-1185">Reference proteome</keyword>
<protein>
    <submittedName>
        <fullName evidence="2">Chymotrypsin-like elastase family member 3B</fullName>
    </submittedName>
</protein>
<name>A0AA47NYQ6_MERPO</name>
<organism evidence="2 3">
    <name type="scientific">Merluccius polli</name>
    <name type="common">Benguela hake</name>
    <name type="synonym">Merluccius cadenati</name>
    <dbReference type="NCBI Taxonomy" id="89951"/>
    <lineage>
        <taxon>Eukaryota</taxon>
        <taxon>Metazoa</taxon>
        <taxon>Chordata</taxon>
        <taxon>Craniata</taxon>
        <taxon>Vertebrata</taxon>
        <taxon>Euteleostomi</taxon>
        <taxon>Actinopterygii</taxon>
        <taxon>Neopterygii</taxon>
        <taxon>Teleostei</taxon>
        <taxon>Neoteleostei</taxon>
        <taxon>Acanthomorphata</taxon>
        <taxon>Zeiogadaria</taxon>
        <taxon>Gadariae</taxon>
        <taxon>Gadiformes</taxon>
        <taxon>Gadoidei</taxon>
        <taxon>Merlucciidae</taxon>
        <taxon>Merluccius</taxon>
    </lineage>
</organism>
<proteinExistence type="predicted"/>
<dbReference type="Gene3D" id="2.40.10.10">
    <property type="entry name" value="Trypsin-like serine proteases"/>
    <property type="match status" value="1"/>
</dbReference>
<dbReference type="GO" id="GO:0004252">
    <property type="term" value="F:serine-type endopeptidase activity"/>
    <property type="evidence" value="ECO:0007669"/>
    <property type="project" value="InterPro"/>
</dbReference>